<dbReference type="GO" id="GO:0043565">
    <property type="term" value="F:sequence-specific DNA binding"/>
    <property type="evidence" value="ECO:0007669"/>
    <property type="project" value="InterPro"/>
</dbReference>
<keyword evidence="2 5" id="KW-0238">DNA-binding</keyword>
<dbReference type="SUPFAM" id="SSF51215">
    <property type="entry name" value="Regulatory protein AraC"/>
    <property type="match status" value="1"/>
</dbReference>
<evidence type="ECO:0000256" key="2">
    <source>
        <dbReference type="ARBA" id="ARBA00023125"/>
    </source>
</evidence>
<dbReference type="InterPro" id="IPR003313">
    <property type="entry name" value="AraC-bd"/>
</dbReference>
<proteinExistence type="predicted"/>
<dbReference type="EMBL" id="FOWD01000004">
    <property type="protein sequence ID" value="SFN91627.1"/>
    <property type="molecule type" value="Genomic_DNA"/>
</dbReference>
<dbReference type="InterPro" id="IPR009057">
    <property type="entry name" value="Homeodomain-like_sf"/>
</dbReference>
<dbReference type="InterPro" id="IPR020449">
    <property type="entry name" value="Tscrpt_reg_AraC-type_HTH"/>
</dbReference>
<dbReference type="Proteomes" id="UP000198806">
    <property type="component" value="Unassembled WGS sequence"/>
</dbReference>
<sequence length="278" mass="31986">MKPLPVQDNNNIPGRPLVLYHCGHEQCKPSHSFGPAIRPHYLIHFVLHGQGTYHVNGSVYHVGEGEGFLIHPGVTTLYCADDQNPWEYCWIGFDGYDVPNLLKVSGLSHTSLILKDYSNGMLWKDLSSLILAFTERQGNELLYLSLLYRCFSHICRPEQAPSGIVYENYITRAVDYIHNNYTYDIRVADIAKFLCIDRTYLYKLFINATSLSPQKYLIQYRIKIARQLLLESDLSVSEIAYSCGFRDASSFNKHFKNHLQITPLKYRNSILANRETIQ</sequence>
<accession>A0A1I5CXI4</accession>
<dbReference type="CDD" id="cd06986">
    <property type="entry name" value="cupin_MmsR-like_N"/>
    <property type="match status" value="1"/>
</dbReference>
<reference evidence="5 6" key="1">
    <citation type="submission" date="2016-10" db="EMBL/GenBank/DDBJ databases">
        <authorList>
            <person name="de Groot N.N."/>
        </authorList>
    </citation>
    <scope>NUCLEOTIDE SEQUENCE [LARGE SCALE GENOMIC DNA]</scope>
    <source>
        <strain evidence="5 6">DSM 1283</strain>
    </source>
</reference>
<dbReference type="STRING" id="1527.SAMN04489757_10491"/>
<gene>
    <name evidence="5" type="ORF">SAMN04489757_10491</name>
</gene>
<dbReference type="PROSITE" id="PS00041">
    <property type="entry name" value="HTH_ARAC_FAMILY_1"/>
    <property type="match status" value="1"/>
</dbReference>
<dbReference type="SMART" id="SM00342">
    <property type="entry name" value="HTH_ARAC"/>
    <property type="match status" value="1"/>
</dbReference>
<name>A0A1I5CXI4_9FIRM</name>
<dbReference type="Gene3D" id="2.60.120.280">
    <property type="entry name" value="Regulatory protein AraC"/>
    <property type="match status" value="1"/>
</dbReference>
<dbReference type="PANTHER" id="PTHR43280:SF2">
    <property type="entry name" value="HTH-TYPE TRANSCRIPTIONAL REGULATOR EXSA"/>
    <property type="match status" value="1"/>
</dbReference>
<protein>
    <submittedName>
        <fullName evidence="5">AraC-type DNA-binding protein</fullName>
    </submittedName>
</protein>
<dbReference type="GO" id="GO:0003700">
    <property type="term" value="F:DNA-binding transcription factor activity"/>
    <property type="evidence" value="ECO:0007669"/>
    <property type="project" value="InterPro"/>
</dbReference>
<dbReference type="Pfam" id="PF12833">
    <property type="entry name" value="HTH_18"/>
    <property type="match status" value="1"/>
</dbReference>
<evidence type="ECO:0000256" key="3">
    <source>
        <dbReference type="ARBA" id="ARBA00023163"/>
    </source>
</evidence>
<dbReference type="SUPFAM" id="SSF46689">
    <property type="entry name" value="Homeodomain-like"/>
    <property type="match status" value="2"/>
</dbReference>
<evidence type="ECO:0000259" key="4">
    <source>
        <dbReference type="PROSITE" id="PS01124"/>
    </source>
</evidence>
<dbReference type="PRINTS" id="PR00032">
    <property type="entry name" value="HTHARAC"/>
</dbReference>
<dbReference type="InterPro" id="IPR037923">
    <property type="entry name" value="HTH-like"/>
</dbReference>
<organism evidence="5 6">
    <name type="scientific">Anaerocolumna aminovalerica</name>
    <dbReference type="NCBI Taxonomy" id="1527"/>
    <lineage>
        <taxon>Bacteria</taxon>
        <taxon>Bacillati</taxon>
        <taxon>Bacillota</taxon>
        <taxon>Clostridia</taxon>
        <taxon>Lachnospirales</taxon>
        <taxon>Lachnospiraceae</taxon>
        <taxon>Anaerocolumna</taxon>
    </lineage>
</organism>
<dbReference type="Pfam" id="PF02311">
    <property type="entry name" value="AraC_binding"/>
    <property type="match status" value="1"/>
</dbReference>
<feature type="domain" description="HTH araC/xylS-type" evidence="4">
    <location>
        <begin position="171"/>
        <end position="269"/>
    </location>
</feature>
<keyword evidence="3" id="KW-0804">Transcription</keyword>
<dbReference type="PROSITE" id="PS01124">
    <property type="entry name" value="HTH_ARAC_FAMILY_2"/>
    <property type="match status" value="1"/>
</dbReference>
<evidence type="ECO:0000313" key="6">
    <source>
        <dbReference type="Proteomes" id="UP000198806"/>
    </source>
</evidence>
<evidence type="ECO:0000313" key="5">
    <source>
        <dbReference type="EMBL" id="SFN91627.1"/>
    </source>
</evidence>
<dbReference type="RefSeq" id="WP_091684434.1">
    <property type="nucleotide sequence ID" value="NZ_BAABFM010000079.1"/>
</dbReference>
<keyword evidence="1" id="KW-0805">Transcription regulation</keyword>
<evidence type="ECO:0000256" key="1">
    <source>
        <dbReference type="ARBA" id="ARBA00023015"/>
    </source>
</evidence>
<dbReference type="Gene3D" id="1.10.10.60">
    <property type="entry name" value="Homeodomain-like"/>
    <property type="match status" value="2"/>
</dbReference>
<dbReference type="InterPro" id="IPR018060">
    <property type="entry name" value="HTH_AraC"/>
</dbReference>
<dbReference type="AlphaFoldDB" id="A0A1I5CXI4"/>
<dbReference type="InterPro" id="IPR018062">
    <property type="entry name" value="HTH_AraC-typ_CS"/>
</dbReference>
<keyword evidence="6" id="KW-1185">Reference proteome</keyword>
<dbReference type="OrthoDB" id="9813413at2"/>
<dbReference type="PANTHER" id="PTHR43280">
    <property type="entry name" value="ARAC-FAMILY TRANSCRIPTIONAL REGULATOR"/>
    <property type="match status" value="1"/>
</dbReference>